<feature type="non-terminal residue" evidence="1">
    <location>
        <position position="1"/>
    </location>
</feature>
<dbReference type="EMBL" id="CADCWJ010000322">
    <property type="protein sequence ID" value="CAA9559156.1"/>
    <property type="molecule type" value="Genomic_DNA"/>
</dbReference>
<protein>
    <submittedName>
        <fullName evidence="1">Uncharacterized protein</fullName>
    </submittedName>
</protein>
<accession>A0A6J4USE8</accession>
<reference evidence="1" key="1">
    <citation type="submission" date="2020-02" db="EMBL/GenBank/DDBJ databases">
        <authorList>
            <person name="Meier V. D."/>
        </authorList>
    </citation>
    <scope>NUCLEOTIDE SEQUENCE</scope>
    <source>
        <strain evidence="1">AVDCRST_MAG87</strain>
    </source>
</reference>
<proteinExistence type="predicted"/>
<dbReference type="AlphaFoldDB" id="A0A6J4USE8"/>
<name>A0A6J4USE8_9BACT</name>
<evidence type="ECO:0000313" key="1">
    <source>
        <dbReference type="EMBL" id="CAA9559156.1"/>
    </source>
</evidence>
<gene>
    <name evidence="1" type="ORF">AVDCRST_MAG87-1435</name>
</gene>
<sequence length="41" mass="4700">GTPAEMRPDDVRFPRRHTILQAAERHHGDVHAIRRITGDDV</sequence>
<organism evidence="1">
    <name type="scientific">uncultured Thermomicrobiales bacterium</name>
    <dbReference type="NCBI Taxonomy" id="1645740"/>
    <lineage>
        <taxon>Bacteria</taxon>
        <taxon>Pseudomonadati</taxon>
        <taxon>Thermomicrobiota</taxon>
        <taxon>Thermomicrobia</taxon>
        <taxon>Thermomicrobiales</taxon>
        <taxon>environmental samples</taxon>
    </lineage>
</organism>
<feature type="non-terminal residue" evidence="1">
    <location>
        <position position="41"/>
    </location>
</feature>